<evidence type="ECO:0000313" key="9">
    <source>
        <dbReference type="Proteomes" id="UP000183046"/>
    </source>
</evidence>
<dbReference type="PROSITE" id="PS01081">
    <property type="entry name" value="HTH_TETR_1"/>
    <property type="match status" value="1"/>
</dbReference>
<dbReference type="eggNOG" id="COG1309">
    <property type="taxonomic scope" value="Bacteria"/>
</dbReference>
<evidence type="ECO:0000256" key="3">
    <source>
        <dbReference type="ARBA" id="ARBA00023163"/>
    </source>
</evidence>
<comment type="caution">
    <text evidence="8">The sequence shown here is derived from an EMBL/GenBank/DDBJ whole genome shotgun (WGS) entry which is preliminary data.</text>
</comment>
<feature type="DNA-binding region" description="H-T-H motif" evidence="4">
    <location>
        <begin position="47"/>
        <end position="66"/>
    </location>
</feature>
<dbReference type="Gene3D" id="1.10.357.10">
    <property type="entry name" value="Tetracycline Repressor, domain 2"/>
    <property type="match status" value="1"/>
</dbReference>
<evidence type="ECO:0000256" key="5">
    <source>
        <dbReference type="SAM" id="MobiDB-lite"/>
    </source>
</evidence>
<evidence type="ECO:0000313" key="10">
    <source>
        <dbReference type="Proteomes" id="UP000189310"/>
    </source>
</evidence>
<dbReference type="Pfam" id="PF00440">
    <property type="entry name" value="TetR_N"/>
    <property type="match status" value="1"/>
</dbReference>
<evidence type="ECO:0000313" key="8">
    <source>
        <dbReference type="EMBL" id="SCZ20740.1"/>
    </source>
</evidence>
<gene>
    <name evidence="7" type="ORF">BVL52_18195</name>
    <name evidence="8" type="ORF">SAMN05216279_101262</name>
</gene>
<organism evidence="8 9">
    <name type="scientific">Pseudomonas oryzihabitans</name>
    <dbReference type="NCBI Taxonomy" id="47885"/>
    <lineage>
        <taxon>Bacteria</taxon>
        <taxon>Pseudomonadati</taxon>
        <taxon>Pseudomonadota</taxon>
        <taxon>Gammaproteobacteria</taxon>
        <taxon>Pseudomonadales</taxon>
        <taxon>Pseudomonadaceae</taxon>
        <taxon>Pseudomonas</taxon>
    </lineage>
</organism>
<feature type="region of interest" description="Disordered" evidence="5">
    <location>
        <begin position="1"/>
        <end position="21"/>
    </location>
</feature>
<dbReference type="OrthoDB" id="9089941at2"/>
<reference evidence="9" key="2">
    <citation type="submission" date="2016-10" db="EMBL/GenBank/DDBJ databases">
        <authorList>
            <person name="de Groot N.N."/>
        </authorList>
    </citation>
    <scope>NUCLEOTIDE SEQUENCE [LARGE SCALE GENOMIC DNA]</scope>
    <source>
        <strain evidence="9">DSM 15758</strain>
    </source>
</reference>
<feature type="compositionally biased region" description="Polar residues" evidence="5">
    <location>
        <begin position="7"/>
        <end position="21"/>
    </location>
</feature>
<dbReference type="GO" id="GO:0000976">
    <property type="term" value="F:transcription cis-regulatory region binding"/>
    <property type="evidence" value="ECO:0007669"/>
    <property type="project" value="TreeGrafter"/>
</dbReference>
<dbReference type="AlphaFoldDB" id="A0A1G5M8J9"/>
<dbReference type="PANTHER" id="PTHR30055:SF234">
    <property type="entry name" value="HTH-TYPE TRANSCRIPTIONAL REGULATOR BETI"/>
    <property type="match status" value="1"/>
</dbReference>
<dbReference type="InterPro" id="IPR009057">
    <property type="entry name" value="Homeodomain-like_sf"/>
</dbReference>
<dbReference type="EMBL" id="MTLN01000008">
    <property type="protein sequence ID" value="ONN70192.1"/>
    <property type="molecule type" value="Genomic_DNA"/>
</dbReference>
<reference evidence="7 10" key="3">
    <citation type="submission" date="2017-01" db="EMBL/GenBank/DDBJ databases">
        <title>Pseudomonas psychrotolerans genome sequencing and assembly.</title>
        <authorList>
            <person name="Vyas B."/>
            <person name="Mayilraj S."/>
        </authorList>
    </citation>
    <scope>NUCLEOTIDE SEQUENCE [LARGE SCALE GENOMIC DNA]</scope>
    <source>
        <strain evidence="7 10">SDS18</strain>
    </source>
</reference>
<dbReference type="PANTHER" id="PTHR30055">
    <property type="entry name" value="HTH-TYPE TRANSCRIPTIONAL REGULATOR RUTR"/>
    <property type="match status" value="1"/>
</dbReference>
<dbReference type="GO" id="GO:0003700">
    <property type="term" value="F:DNA-binding transcription factor activity"/>
    <property type="evidence" value="ECO:0007669"/>
    <property type="project" value="TreeGrafter"/>
</dbReference>
<accession>A0A1G5M8J9</accession>
<keyword evidence="1" id="KW-0805">Transcription regulation</keyword>
<protein>
    <submittedName>
        <fullName evidence="7">TetR family transcriptional regulator</fullName>
    </submittedName>
    <submittedName>
        <fullName evidence="8">Transcriptional regulator, TetR family</fullName>
    </submittedName>
</protein>
<dbReference type="InterPro" id="IPR001647">
    <property type="entry name" value="HTH_TetR"/>
</dbReference>
<dbReference type="Proteomes" id="UP000183046">
    <property type="component" value="Unassembled WGS sequence"/>
</dbReference>
<dbReference type="InterPro" id="IPR023772">
    <property type="entry name" value="DNA-bd_HTH_TetR-type_CS"/>
</dbReference>
<keyword evidence="10" id="KW-1185">Reference proteome</keyword>
<name>A0A1G5M8J9_9PSED</name>
<dbReference type="RefSeq" id="WP_007158625.1">
    <property type="nucleotide sequence ID" value="NZ_CP189647.1"/>
</dbReference>
<dbReference type="STRING" id="237610.BJP27_04110"/>
<dbReference type="Proteomes" id="UP000189310">
    <property type="component" value="Unassembled WGS sequence"/>
</dbReference>
<evidence type="ECO:0000259" key="6">
    <source>
        <dbReference type="PROSITE" id="PS50977"/>
    </source>
</evidence>
<evidence type="ECO:0000256" key="2">
    <source>
        <dbReference type="ARBA" id="ARBA00023125"/>
    </source>
</evidence>
<dbReference type="InterPro" id="IPR050109">
    <property type="entry name" value="HTH-type_TetR-like_transc_reg"/>
</dbReference>
<dbReference type="PROSITE" id="PS50977">
    <property type="entry name" value="HTH_TETR_2"/>
    <property type="match status" value="1"/>
</dbReference>
<evidence type="ECO:0000313" key="7">
    <source>
        <dbReference type="EMBL" id="ONN70192.1"/>
    </source>
</evidence>
<dbReference type="PRINTS" id="PR00455">
    <property type="entry name" value="HTHTETR"/>
</dbReference>
<feature type="domain" description="HTH tetR-type" evidence="6">
    <location>
        <begin position="24"/>
        <end position="84"/>
    </location>
</feature>
<sequence>MVAKESAPSSRATPKARPSQQRAAETYERILAAAAEVLCQVGIERLSTNLVCDCAGLTPPALYRYFPNKYALLEELGRRLLEKQNAQIDGRINAELLAGPLERVEDVLTGLLLDTYRVTAETAGGMWILKALRAVPSLEHVRLDSHRRVAAQQTELLVLLLPSVPPAAVAQVARIVVELIHSTVELLFDEELPAESTCRTVAAMLSGHLGRLRDG</sequence>
<reference evidence="8" key="1">
    <citation type="submission" date="2016-10" db="EMBL/GenBank/DDBJ databases">
        <authorList>
            <person name="Varghese N."/>
            <person name="Submissions S."/>
        </authorList>
    </citation>
    <scope>NUCLEOTIDE SEQUENCE</scope>
    <source>
        <strain evidence="8">DSM 15758</strain>
    </source>
</reference>
<dbReference type="SUPFAM" id="SSF46689">
    <property type="entry name" value="Homeodomain-like"/>
    <property type="match status" value="1"/>
</dbReference>
<evidence type="ECO:0000256" key="1">
    <source>
        <dbReference type="ARBA" id="ARBA00023015"/>
    </source>
</evidence>
<dbReference type="EMBL" id="FMWB01000001">
    <property type="protein sequence ID" value="SCZ20740.1"/>
    <property type="molecule type" value="Genomic_DNA"/>
</dbReference>
<keyword evidence="3" id="KW-0804">Transcription</keyword>
<keyword evidence="2 4" id="KW-0238">DNA-binding</keyword>
<evidence type="ECO:0000256" key="4">
    <source>
        <dbReference type="PROSITE-ProRule" id="PRU00335"/>
    </source>
</evidence>
<proteinExistence type="predicted"/>